<reference evidence="1 2" key="1">
    <citation type="submission" date="2017-12" db="EMBL/GenBank/DDBJ databases">
        <authorList>
            <person name="Pombert J.-F."/>
            <person name="Haag K.L."/>
            <person name="Ebert D."/>
        </authorList>
    </citation>
    <scope>NUCLEOTIDE SEQUENCE [LARGE SCALE GENOMIC DNA]</scope>
    <source>
        <strain evidence="1">IL-BN-2</strain>
    </source>
</reference>
<dbReference type="VEuPathDB" id="MicrosporidiaDB:CWI39_1782p0010"/>
<dbReference type="VEuPathDB" id="MicrosporidiaDB:CWI36_0495p0040"/>
<dbReference type="InterPro" id="IPR032675">
    <property type="entry name" value="LRR_dom_sf"/>
</dbReference>
<dbReference type="SUPFAM" id="SSF52047">
    <property type="entry name" value="RNI-like"/>
    <property type="match status" value="1"/>
</dbReference>
<proteinExistence type="predicted"/>
<dbReference type="Gene3D" id="3.80.10.10">
    <property type="entry name" value="Ribonuclease Inhibitor"/>
    <property type="match status" value="2"/>
</dbReference>
<dbReference type="AlphaFoldDB" id="A0A4Q9KYP4"/>
<dbReference type="EMBL" id="PIXR01001782">
    <property type="protein sequence ID" value="TBU00119.1"/>
    <property type="molecule type" value="Genomic_DNA"/>
</dbReference>
<evidence type="ECO:0000313" key="1">
    <source>
        <dbReference type="EMBL" id="TBU00119.1"/>
    </source>
</evidence>
<protein>
    <submittedName>
        <fullName evidence="1">Uncharacterized protein</fullName>
    </submittedName>
</protein>
<evidence type="ECO:0000313" key="2">
    <source>
        <dbReference type="Proteomes" id="UP000293045"/>
    </source>
</evidence>
<name>A0A4Q9KYP4_9MICR</name>
<organism evidence="1 2">
    <name type="scientific">Hamiltosporidium magnivora</name>
    <dbReference type="NCBI Taxonomy" id="148818"/>
    <lineage>
        <taxon>Eukaryota</taxon>
        <taxon>Fungi</taxon>
        <taxon>Fungi incertae sedis</taxon>
        <taxon>Microsporidia</taxon>
        <taxon>Dubosqiidae</taxon>
        <taxon>Hamiltosporidium</taxon>
    </lineage>
</organism>
<comment type="caution">
    <text evidence="1">The sequence shown here is derived from an EMBL/GenBank/DDBJ whole genome shotgun (WGS) entry which is preliminary data.</text>
</comment>
<dbReference type="Proteomes" id="UP000293045">
    <property type="component" value="Unassembled WGS sequence"/>
</dbReference>
<gene>
    <name evidence="1" type="ORF">CWI39_1782p0010</name>
</gene>
<accession>A0A4Q9KYP4</accession>
<sequence>MNFIPCLIFVRILASEIKIYNSNKIDNKTDNKTDMKVENCNKKNYISIFACNDTNSTCKDSDALIFYYPNDFFIKLNKFEKTDDIFIKEYNLDTIVYVLHQLKSKDYINGKSNAKNFLILIDLLILFEYESNKSIKILMYSQIINLRLIDYIYLKNYRLFYCSDSNIQNIFVIIFKQFLKYHFFTKRDVQELFGRYFINKNKKNIIEFDKMLKNEIFFCLTKSILQKLYKIIDGDTKKQDFIKYILSKIEIKRLKIINIKSLNNLLHMNRISQLFEHSSIKELEFDSFVICLTFLIIFSRIDTFKKIETLIFLNTTINSSHLYELKSYTNLKKLVFINSLKKDSTYECFPLLNESLPNLKYLKIYEFNMKSVFEQNIIYFEKLGNLKIEFMTEKTDPFFFDSNFINIFSDKLTHFECRFDFIRLSEIFVTLNHFSSLKTIILHGYHYTYLKKSNDFDISNLSFKNNLEILKIYIFTINEQELYSILNFAHLKTLKFKYCEFDIASEYSPNQSNCFSKLQNFTLNFTKFPFILFTYVTKSEFLDKIDLSYSLNSISFSIYSLEFTNKENITKINLSGKYFRILTRNIFIGFLKLKNLNLSNTTRNGGNLIYILNENICKSLEILKYDKNTIRIEDIQSIENIDRLKYLSLSGCHFINNCCFRADSIPIYTTIKYIDCSSSDLSNKFMKSLMKFKNLRILKILFIKIKYKKFKFLQNSNSNCKILINKRSSYKTKTLQQIEELFSEENLIFMNF</sequence>